<evidence type="ECO:0000259" key="13">
    <source>
        <dbReference type="PROSITE" id="PS50109"/>
    </source>
</evidence>
<dbReference type="InterPro" id="IPR003660">
    <property type="entry name" value="HAMP_dom"/>
</dbReference>
<keyword evidence="10" id="KW-0902">Two-component regulatory system</keyword>
<evidence type="ECO:0000256" key="9">
    <source>
        <dbReference type="ARBA" id="ARBA00022989"/>
    </source>
</evidence>
<dbReference type="Gene3D" id="6.10.340.10">
    <property type="match status" value="1"/>
</dbReference>
<keyword evidence="6" id="KW-0808">Transferase</keyword>
<dbReference type="EMBL" id="CP014672">
    <property type="protein sequence ID" value="ANW99475.1"/>
    <property type="molecule type" value="Genomic_DNA"/>
</dbReference>
<evidence type="ECO:0000256" key="8">
    <source>
        <dbReference type="ARBA" id="ARBA00022777"/>
    </source>
</evidence>
<evidence type="ECO:0000256" key="6">
    <source>
        <dbReference type="ARBA" id="ARBA00022679"/>
    </source>
</evidence>
<evidence type="ECO:0000256" key="2">
    <source>
        <dbReference type="ARBA" id="ARBA00004651"/>
    </source>
</evidence>
<feature type="domain" description="HAMP" evidence="14">
    <location>
        <begin position="334"/>
        <end position="390"/>
    </location>
</feature>
<dbReference type="InterPro" id="IPR033479">
    <property type="entry name" value="dCache_1"/>
</dbReference>
<evidence type="ECO:0000256" key="1">
    <source>
        <dbReference type="ARBA" id="ARBA00000085"/>
    </source>
</evidence>
<dbReference type="InterPro" id="IPR010559">
    <property type="entry name" value="Sig_transdc_His_kin_internal"/>
</dbReference>
<evidence type="ECO:0000256" key="7">
    <source>
        <dbReference type="ARBA" id="ARBA00022692"/>
    </source>
</evidence>
<dbReference type="InterPro" id="IPR050640">
    <property type="entry name" value="Bact_2-comp_sensor_kinase"/>
</dbReference>
<dbReference type="Pfam" id="PF02743">
    <property type="entry name" value="dCache_1"/>
    <property type="match status" value="1"/>
</dbReference>
<sequence>MPDIKQENDCCNTAGYFLRFKKYYENFKSIIRNLKIRKKIFIILFVEVFIALSIGILIMQVTFNIYNGLVYSQAAQVLNLSTTSIEKKIREIETLTYNIATDSNIQENANMMMHASSDYNRSEHLSKLLEQLVTYSFQDNNIQSVSFVDTQNRQYNRGASPFGIDEKVKNLVIEKAVAAEGKSVILKPPDDENCIMIARIIRKIHALSLEYMGTVIIRYDIGDIANEYLSSSKDNEPILAIISEEGLIFSSKELSDNEIDMMTFKSDSGYEIKKINGEKLFLAHNVSDYTGWTYVSIIPYDKIFKSLIFMRTIVLLVYFLIFLLTIIAGRKLAWNLTRPLEILTQEIKQIESGNFKIPDNAFTEPERHDEIGQLHRDFEIMIRKIDALIEENYIKQIVLKDAQLRALQAQINPHFLYNTLETINWMAKVNHQEDISRMVEALGTLLRGAISKESVIRLEEEIRLLESYIVIQKFRYDKKLDFQLYVPDTLKDLKIPKLTLQPIVENSINYGLEKMLGTCCIRVSFVQMPDFLDITIEDNGPGIDPETVKKMNEGQIKPNGFGIGLKNIDDRIKLLFGNRYGVHISSEVGRGTKVRVTIPYTRGDVDVQGAAG</sequence>
<dbReference type="EC" id="2.7.13.3" evidence="3"/>
<comment type="catalytic activity">
    <reaction evidence="1">
        <text>ATP + protein L-histidine = ADP + protein N-phospho-L-histidine.</text>
        <dbReference type="EC" id="2.7.13.3"/>
    </reaction>
</comment>
<proteinExistence type="predicted"/>
<dbReference type="OrthoDB" id="9809348at2"/>
<gene>
    <name evidence="15" type="ORF">CSTERTH_10775</name>
</gene>
<dbReference type="SMART" id="SM00387">
    <property type="entry name" value="HATPase_c"/>
    <property type="match status" value="1"/>
</dbReference>
<dbReference type="SUPFAM" id="SSF55874">
    <property type="entry name" value="ATPase domain of HSP90 chaperone/DNA topoisomerase II/histidine kinase"/>
    <property type="match status" value="1"/>
</dbReference>
<dbReference type="PRINTS" id="PR00344">
    <property type="entry name" value="BCTRLSENSOR"/>
</dbReference>
<dbReference type="SMART" id="SM00304">
    <property type="entry name" value="HAMP"/>
    <property type="match status" value="1"/>
</dbReference>
<keyword evidence="5" id="KW-0597">Phosphoprotein</keyword>
<comment type="subcellular location">
    <subcellularLocation>
        <location evidence="2">Cell membrane</location>
        <topology evidence="2">Multi-pass membrane protein</topology>
    </subcellularLocation>
</comment>
<keyword evidence="4" id="KW-1003">Cell membrane</keyword>
<protein>
    <recommendedName>
        <fullName evidence="3">histidine kinase</fullName>
        <ecNumber evidence="3">2.7.13.3</ecNumber>
    </recommendedName>
</protein>
<keyword evidence="9 12" id="KW-1133">Transmembrane helix</keyword>
<dbReference type="SUPFAM" id="SSF158472">
    <property type="entry name" value="HAMP domain-like"/>
    <property type="match status" value="1"/>
</dbReference>
<dbReference type="InterPro" id="IPR004358">
    <property type="entry name" value="Sig_transdc_His_kin-like_C"/>
</dbReference>
<dbReference type="PANTHER" id="PTHR34220:SF7">
    <property type="entry name" value="SENSOR HISTIDINE KINASE YPDA"/>
    <property type="match status" value="1"/>
</dbReference>
<feature type="transmembrane region" description="Helical" evidence="12">
    <location>
        <begin position="40"/>
        <end position="63"/>
    </location>
</feature>
<organism evidence="15 16">
    <name type="scientific">Thermoclostridium stercorarium subsp. thermolacticum DSM 2910</name>
    <dbReference type="NCBI Taxonomy" id="1121336"/>
    <lineage>
        <taxon>Bacteria</taxon>
        <taxon>Bacillati</taxon>
        <taxon>Bacillota</taxon>
        <taxon>Clostridia</taxon>
        <taxon>Eubacteriales</taxon>
        <taxon>Oscillospiraceae</taxon>
        <taxon>Thermoclostridium</taxon>
    </lineage>
</organism>
<evidence type="ECO:0000313" key="15">
    <source>
        <dbReference type="EMBL" id="ANW99475.1"/>
    </source>
</evidence>
<dbReference type="PROSITE" id="PS50885">
    <property type="entry name" value="HAMP"/>
    <property type="match status" value="1"/>
</dbReference>
<feature type="domain" description="Histidine kinase" evidence="13">
    <location>
        <begin position="500"/>
        <end position="602"/>
    </location>
</feature>
<dbReference type="Pfam" id="PF06580">
    <property type="entry name" value="His_kinase"/>
    <property type="match status" value="1"/>
</dbReference>
<dbReference type="InterPro" id="IPR005467">
    <property type="entry name" value="His_kinase_dom"/>
</dbReference>
<accession>A0A1B1YFE3</accession>
<keyword evidence="11 12" id="KW-0472">Membrane</keyword>
<feature type="transmembrane region" description="Helical" evidence="12">
    <location>
        <begin position="308"/>
        <end position="328"/>
    </location>
</feature>
<evidence type="ECO:0000256" key="5">
    <source>
        <dbReference type="ARBA" id="ARBA00022553"/>
    </source>
</evidence>
<dbReference type="Proteomes" id="UP000092971">
    <property type="component" value="Chromosome"/>
</dbReference>
<dbReference type="InterPro" id="IPR036890">
    <property type="entry name" value="HATPase_C_sf"/>
</dbReference>
<evidence type="ECO:0000256" key="4">
    <source>
        <dbReference type="ARBA" id="ARBA00022475"/>
    </source>
</evidence>
<evidence type="ECO:0000259" key="14">
    <source>
        <dbReference type="PROSITE" id="PS50885"/>
    </source>
</evidence>
<dbReference type="PROSITE" id="PS50109">
    <property type="entry name" value="HIS_KIN"/>
    <property type="match status" value="1"/>
</dbReference>
<dbReference type="PANTHER" id="PTHR34220">
    <property type="entry name" value="SENSOR HISTIDINE KINASE YPDA"/>
    <property type="match status" value="1"/>
</dbReference>
<evidence type="ECO:0000256" key="12">
    <source>
        <dbReference type="SAM" id="Phobius"/>
    </source>
</evidence>
<dbReference type="Pfam" id="PF02518">
    <property type="entry name" value="HATPase_c"/>
    <property type="match status" value="1"/>
</dbReference>
<dbReference type="GO" id="GO:0000155">
    <property type="term" value="F:phosphorelay sensor kinase activity"/>
    <property type="evidence" value="ECO:0007669"/>
    <property type="project" value="InterPro"/>
</dbReference>
<keyword evidence="8 15" id="KW-0418">Kinase</keyword>
<evidence type="ECO:0000313" key="16">
    <source>
        <dbReference type="Proteomes" id="UP000092971"/>
    </source>
</evidence>
<dbReference type="GO" id="GO:0005886">
    <property type="term" value="C:plasma membrane"/>
    <property type="evidence" value="ECO:0007669"/>
    <property type="project" value="UniProtKB-SubCell"/>
</dbReference>
<dbReference type="CDD" id="cd06225">
    <property type="entry name" value="HAMP"/>
    <property type="match status" value="1"/>
</dbReference>
<keyword evidence="7 12" id="KW-0812">Transmembrane</keyword>
<dbReference type="Pfam" id="PF00672">
    <property type="entry name" value="HAMP"/>
    <property type="match status" value="1"/>
</dbReference>
<dbReference type="InterPro" id="IPR003594">
    <property type="entry name" value="HATPase_dom"/>
</dbReference>
<dbReference type="Gene3D" id="3.30.565.10">
    <property type="entry name" value="Histidine kinase-like ATPase, C-terminal domain"/>
    <property type="match status" value="1"/>
</dbReference>
<dbReference type="RefSeq" id="WP_015359878.1">
    <property type="nucleotide sequence ID" value="NZ_CP014672.1"/>
</dbReference>
<reference evidence="15 16" key="1">
    <citation type="submission" date="2016-02" db="EMBL/GenBank/DDBJ databases">
        <title>Comparison of Clostridium stercorarium subspecies using comparative genomics and transcriptomics.</title>
        <authorList>
            <person name="Schellenberg J."/>
            <person name="Thallinger G."/>
            <person name="Levin D.B."/>
            <person name="Zhang X."/>
            <person name="Alvare G."/>
            <person name="Fristensky B."/>
            <person name="Sparling R."/>
        </authorList>
    </citation>
    <scope>NUCLEOTIDE SEQUENCE [LARGE SCALE GENOMIC DNA]</scope>
    <source>
        <strain evidence="15 16">DSM 2910</strain>
    </source>
</reference>
<evidence type="ECO:0000256" key="10">
    <source>
        <dbReference type="ARBA" id="ARBA00023012"/>
    </source>
</evidence>
<evidence type="ECO:0000256" key="11">
    <source>
        <dbReference type="ARBA" id="ARBA00023136"/>
    </source>
</evidence>
<evidence type="ECO:0000256" key="3">
    <source>
        <dbReference type="ARBA" id="ARBA00012438"/>
    </source>
</evidence>
<name>A0A1B1YFE3_THEST</name>
<dbReference type="AlphaFoldDB" id="A0A1B1YFE3"/>